<keyword evidence="1" id="KW-0805">Transcription regulation</keyword>
<dbReference type="AlphaFoldDB" id="A0AAN7K929"/>
<organism evidence="7 8">
    <name type="scientific">Trapa natans</name>
    <name type="common">Water chestnut</name>
    <dbReference type="NCBI Taxonomy" id="22666"/>
    <lineage>
        <taxon>Eukaryota</taxon>
        <taxon>Viridiplantae</taxon>
        <taxon>Streptophyta</taxon>
        <taxon>Embryophyta</taxon>
        <taxon>Tracheophyta</taxon>
        <taxon>Spermatophyta</taxon>
        <taxon>Magnoliopsida</taxon>
        <taxon>eudicotyledons</taxon>
        <taxon>Gunneridae</taxon>
        <taxon>Pentapetalae</taxon>
        <taxon>rosids</taxon>
        <taxon>malvids</taxon>
        <taxon>Myrtales</taxon>
        <taxon>Lythraceae</taxon>
        <taxon>Trapa</taxon>
    </lineage>
</organism>
<evidence type="ECO:0000256" key="1">
    <source>
        <dbReference type="ARBA" id="ARBA00023015"/>
    </source>
</evidence>
<gene>
    <name evidence="7" type="ORF">SAY86_008154</name>
</gene>
<keyword evidence="4" id="KW-0539">Nucleus</keyword>
<evidence type="ECO:0000259" key="6">
    <source>
        <dbReference type="PROSITE" id="PS51005"/>
    </source>
</evidence>
<keyword evidence="3" id="KW-0804">Transcription</keyword>
<keyword evidence="8" id="KW-1185">Reference proteome</keyword>
<keyword evidence="2" id="KW-0238">DNA-binding</keyword>
<reference evidence="7 8" key="1">
    <citation type="journal article" date="2023" name="Hortic Res">
        <title>Pangenome of water caltrop reveals structural variations and asymmetric subgenome divergence after allopolyploidization.</title>
        <authorList>
            <person name="Zhang X."/>
            <person name="Chen Y."/>
            <person name="Wang L."/>
            <person name="Yuan Y."/>
            <person name="Fang M."/>
            <person name="Shi L."/>
            <person name="Lu R."/>
            <person name="Comes H.P."/>
            <person name="Ma Y."/>
            <person name="Chen Y."/>
            <person name="Huang G."/>
            <person name="Zhou Y."/>
            <person name="Zheng Z."/>
            <person name="Qiu Y."/>
        </authorList>
    </citation>
    <scope>NUCLEOTIDE SEQUENCE [LARGE SCALE GENOMIC DNA]</scope>
    <source>
        <strain evidence="7">F231</strain>
    </source>
</reference>
<evidence type="ECO:0000313" key="8">
    <source>
        <dbReference type="Proteomes" id="UP001346149"/>
    </source>
</evidence>
<accession>A0AAN7K929</accession>
<keyword evidence="5" id="KW-0812">Transmembrane</keyword>
<proteinExistence type="predicted"/>
<dbReference type="PANTHER" id="PTHR31744">
    <property type="entry name" value="PROTEIN CUP-SHAPED COTYLEDON 2-RELATED"/>
    <property type="match status" value="1"/>
</dbReference>
<dbReference type="Pfam" id="PF02365">
    <property type="entry name" value="NAM"/>
    <property type="match status" value="1"/>
</dbReference>
<dbReference type="InterPro" id="IPR036093">
    <property type="entry name" value="NAC_dom_sf"/>
</dbReference>
<dbReference type="GO" id="GO:0003677">
    <property type="term" value="F:DNA binding"/>
    <property type="evidence" value="ECO:0007669"/>
    <property type="project" value="UniProtKB-KW"/>
</dbReference>
<keyword evidence="5" id="KW-1133">Transmembrane helix</keyword>
<dbReference type="GO" id="GO:0006355">
    <property type="term" value="P:regulation of DNA-templated transcription"/>
    <property type="evidence" value="ECO:0007669"/>
    <property type="project" value="InterPro"/>
</dbReference>
<feature type="domain" description="NAC" evidence="6">
    <location>
        <begin position="22"/>
        <end position="164"/>
    </location>
</feature>
<dbReference type="Proteomes" id="UP001346149">
    <property type="component" value="Unassembled WGS sequence"/>
</dbReference>
<sequence length="648" mass="73079">MEEEGMATPSREAQISIASSSSFPGFKFSPTDEELISYYLKKKMEGCEKSVKVISEVEICRHEPWDLPSKSVIKSQNEWFFFSSCGRKYPNGTQNRRATAQGYWKATGKERDVKSGNNMIGTKRTLVFHIGRAPKGERTEWIMHEYCMHRKSQNTPVVCRLRKNSVFRLSIASDSEVGQMGVPEGDMAVMSNQVTSNSSSSDLQSIEQLDSICQSKLKLSDEATQAESFIHDKESSMEDLYAEILKDEIIKLDGPTESVALLNALMAPTPVTGMAYQREPFEEHNLGGRQPDKPGIYSATTSELMKVYHKGYNPVGELGMTNQGETFEERSLGGRQPDNPSIDSATASELMTGYNKDYNSVKELEMTSQWENFEGHHLGGRQLDSPGIDSSPASELMKCYNKEYNSEKELGMAIQRDNFEEHNLGGRQPDKPGIDSATTSELMKGYHKGYNSVGELGMTNQRETFEERSLGGRQPDNPSIDSATASELMTGYNKEYNSVKELEMTNQWENFEEHHLGGRQLDSPGIDSSPASELMKCYNKEYNSEKELGMAIQRDNFEEHNFGGRQPDNPAIDSATESELVKDYNQEHNSAKELGTIDRSLLWSPLHMRKTTFAKMTVRRWIVTVMVVALFLVLLHVLLMRNSLRWSR</sequence>
<evidence type="ECO:0000256" key="3">
    <source>
        <dbReference type="ARBA" id="ARBA00023163"/>
    </source>
</evidence>
<dbReference type="PROSITE" id="PS51005">
    <property type="entry name" value="NAC"/>
    <property type="match status" value="1"/>
</dbReference>
<dbReference type="SUPFAM" id="SSF101941">
    <property type="entry name" value="NAC domain"/>
    <property type="match status" value="1"/>
</dbReference>
<dbReference type="InterPro" id="IPR003441">
    <property type="entry name" value="NAC-dom"/>
</dbReference>
<keyword evidence="5" id="KW-0472">Membrane</keyword>
<name>A0AAN7K929_TRANT</name>
<protein>
    <recommendedName>
        <fullName evidence="6">NAC domain-containing protein</fullName>
    </recommendedName>
</protein>
<feature type="transmembrane region" description="Helical" evidence="5">
    <location>
        <begin position="621"/>
        <end position="639"/>
    </location>
</feature>
<evidence type="ECO:0000313" key="7">
    <source>
        <dbReference type="EMBL" id="KAK4762386.1"/>
    </source>
</evidence>
<evidence type="ECO:0000256" key="5">
    <source>
        <dbReference type="SAM" id="Phobius"/>
    </source>
</evidence>
<comment type="caution">
    <text evidence="7">The sequence shown here is derived from an EMBL/GenBank/DDBJ whole genome shotgun (WGS) entry which is preliminary data.</text>
</comment>
<dbReference type="Gene3D" id="2.170.150.80">
    <property type="entry name" value="NAC domain"/>
    <property type="match status" value="1"/>
</dbReference>
<evidence type="ECO:0000256" key="4">
    <source>
        <dbReference type="ARBA" id="ARBA00023242"/>
    </source>
</evidence>
<dbReference type="EMBL" id="JAXQNO010000024">
    <property type="protein sequence ID" value="KAK4762386.1"/>
    <property type="molecule type" value="Genomic_DNA"/>
</dbReference>
<evidence type="ECO:0000256" key="2">
    <source>
        <dbReference type="ARBA" id="ARBA00023125"/>
    </source>
</evidence>